<dbReference type="Proteomes" id="UP000766246">
    <property type="component" value="Unassembled WGS sequence"/>
</dbReference>
<name>A0A927U4W0_9FIRM</name>
<gene>
    <name evidence="1" type="ORF">E7272_00570</name>
</gene>
<dbReference type="EMBL" id="SVER01000002">
    <property type="protein sequence ID" value="MBE5918311.1"/>
    <property type="molecule type" value="Genomic_DNA"/>
</dbReference>
<dbReference type="Pfam" id="PF16813">
    <property type="entry name" value="Cas_St_Csn2"/>
    <property type="match status" value="1"/>
</dbReference>
<evidence type="ECO:0000313" key="1">
    <source>
        <dbReference type="EMBL" id="MBE5918311.1"/>
    </source>
</evidence>
<comment type="caution">
    <text evidence="1">The sequence shown here is derived from an EMBL/GenBank/DDBJ whole genome shotgun (WGS) entry which is preliminary data.</text>
</comment>
<dbReference type="InterPro" id="IPR031820">
    <property type="entry name" value="Cas_St_Csn2"/>
</dbReference>
<reference evidence="1" key="1">
    <citation type="submission" date="2019-04" db="EMBL/GenBank/DDBJ databases">
        <title>Evolution of Biomass-Degrading Anaerobic Consortia Revealed by Metagenomics.</title>
        <authorList>
            <person name="Peng X."/>
        </authorList>
    </citation>
    <scope>NUCLEOTIDE SEQUENCE</scope>
    <source>
        <strain evidence="1">SIG311</strain>
    </source>
</reference>
<accession>A0A927U4W0</accession>
<protein>
    <submittedName>
        <fullName evidence="1">Uncharacterized protein</fullName>
    </submittedName>
</protein>
<evidence type="ECO:0000313" key="2">
    <source>
        <dbReference type="Proteomes" id="UP000766246"/>
    </source>
</evidence>
<sequence length="332" mass="38884">MKLSVANYNDNIEINFDVITQLCGQNLPIKNTIVDSICKHFSNDKYKEYEERLIDNILIDGEVPGRKQWECCRISNKDDILATIQMNKGSILGKCIKESINGFDCQNDLLEIDNILLRIFDRFNKVMFSQQPIELQYTQEDLFSMIQQTSVRTKDGEDIHVLPVEDVLKVFIEIVTMQQRMIPEKRLYVFENVDHYMNEACYVNFVKECEKIAKLSNIWFIFTTSLKGYIYISSDNIESINVINDVVYSMPAMEHIIDFANKYYPISRIWNQDDVIQILKIAIHDIGKREALLQSDELVFLKLMNDTLDLKTYWEKRPSTPEIQCLLDPNML</sequence>
<dbReference type="AlphaFoldDB" id="A0A927U4W0"/>
<organism evidence="1 2">
    <name type="scientific">Pseudobutyrivibrio ruminis</name>
    <dbReference type="NCBI Taxonomy" id="46206"/>
    <lineage>
        <taxon>Bacteria</taxon>
        <taxon>Bacillati</taxon>
        <taxon>Bacillota</taxon>
        <taxon>Clostridia</taxon>
        <taxon>Lachnospirales</taxon>
        <taxon>Lachnospiraceae</taxon>
        <taxon>Pseudobutyrivibrio</taxon>
    </lineage>
</organism>
<proteinExistence type="predicted"/>